<evidence type="ECO:0000313" key="2">
    <source>
        <dbReference type="EMBL" id="BDZ77356.1"/>
    </source>
</evidence>
<evidence type="ECO:0000313" key="3">
    <source>
        <dbReference type="Proteomes" id="UP001305815"/>
    </source>
</evidence>
<evidence type="ECO:0000256" key="1">
    <source>
        <dbReference type="SAM" id="SignalP"/>
    </source>
</evidence>
<reference evidence="3" key="1">
    <citation type="journal article" date="2023" name="Int. J. Syst. Evol. Microbiol.">
        <title>Claveliimonas bilis gen. nov., sp. nov., deoxycholic acid-producing bacteria isolated from human faeces, and reclassification of Sellimonas monacensis Zenner et al. 2021 as Claveliimonas monacensis comb. nov.</title>
        <authorList>
            <person name="Hisatomi A."/>
            <person name="Kastawa N.W.E.P.G."/>
            <person name="Song I."/>
            <person name="Ohkuma M."/>
            <person name="Fukiya S."/>
            <person name="Sakamoto M."/>
        </authorList>
    </citation>
    <scope>NUCLEOTIDE SEQUENCE [LARGE SCALE GENOMIC DNA]</scope>
    <source>
        <strain evidence="3">12BBH14</strain>
    </source>
</reference>
<evidence type="ECO:0008006" key="4">
    <source>
        <dbReference type="Google" id="ProtNLM"/>
    </source>
</evidence>
<name>A0ABN6YVS6_9FIRM</name>
<gene>
    <name evidence="2" type="ORF">Lac1_15390</name>
</gene>
<organism evidence="2 3">
    <name type="scientific">Claveliimonas bilis</name>
    <dbReference type="NCBI Taxonomy" id="3028070"/>
    <lineage>
        <taxon>Bacteria</taxon>
        <taxon>Bacillati</taxon>
        <taxon>Bacillota</taxon>
        <taxon>Clostridia</taxon>
        <taxon>Lachnospirales</taxon>
        <taxon>Lachnospiraceae</taxon>
        <taxon>Claveliimonas</taxon>
    </lineage>
</organism>
<dbReference type="Proteomes" id="UP001305815">
    <property type="component" value="Chromosome"/>
</dbReference>
<dbReference type="RefSeq" id="WP_316264403.1">
    <property type="nucleotide sequence ID" value="NZ_AP027742.1"/>
</dbReference>
<keyword evidence="3" id="KW-1185">Reference proteome</keyword>
<dbReference type="Pfam" id="PF19499">
    <property type="entry name" value="DUF6034"/>
    <property type="match status" value="2"/>
</dbReference>
<accession>A0ABN6YVS6</accession>
<feature type="signal peptide" evidence="1">
    <location>
        <begin position="1"/>
        <end position="19"/>
    </location>
</feature>
<dbReference type="PROSITE" id="PS51257">
    <property type="entry name" value="PROKAR_LIPOPROTEIN"/>
    <property type="match status" value="1"/>
</dbReference>
<dbReference type="InterPro" id="IPR046098">
    <property type="entry name" value="DUF6034"/>
</dbReference>
<dbReference type="EMBL" id="AP027742">
    <property type="protein sequence ID" value="BDZ77356.1"/>
    <property type="molecule type" value="Genomic_DNA"/>
</dbReference>
<proteinExistence type="predicted"/>
<protein>
    <recommendedName>
        <fullName evidence="4">DUF3298 domain-containing protein</fullName>
    </recommendedName>
</protein>
<sequence>MKRKILSICCVLCMVLSLAACQETPEEEIVLDKSKGLPKDSILPKESQIPKDFGAPDQWQESVEKGNIAVSIKADCQINLPQIYNAPVYELEVQHMTGELLEQLCEYFSDGNPLYKEPEMSKARLEEEKEILQQGKGEWGFDDQEIIDAKTGQIDELLQDAPPKESKESVEVKLDKPRQTEYERIQTKSGSIAPRYSKFYFDTDEKIGFQARVDCGKKTDPLIYAIDYDEDVGSTTNFLFQQGNFIDEKELAKKLKNCELLQIGQNYLEYLQWIETEMNDTDRFTISEEEAVAMCGKVLEDLGLNDYTMTGCCRTVGNAEGESMAGVNQDEGITDYGFSIYYNRKAGELAGYEQPFQQPFNDLPEEVYAPPFATEQIRIIVTGEGIMQFEWDNLSQKAGTIAENTELLSFDEIKEKLYDHLLYVSLAKYGEEDYGDIYYYEIRDVQLRGANVPAFENPDGAWLVPVWVFTVGHEVTFGTLGTTPFSDMIVVLNAIDGGYIQPNIDSRIPVD</sequence>
<keyword evidence="1" id="KW-0732">Signal</keyword>
<feature type="chain" id="PRO_5046335181" description="DUF3298 domain-containing protein" evidence="1">
    <location>
        <begin position="20"/>
        <end position="511"/>
    </location>
</feature>